<dbReference type="InterPro" id="IPR004386">
    <property type="entry name" value="Toxin_YafQ-like"/>
</dbReference>
<dbReference type="Pfam" id="PF15738">
    <property type="entry name" value="YafQ_toxin"/>
    <property type="match status" value="1"/>
</dbReference>
<dbReference type="GO" id="GO:0004521">
    <property type="term" value="F:RNA endonuclease activity"/>
    <property type="evidence" value="ECO:0007669"/>
    <property type="project" value="TreeGrafter"/>
</dbReference>
<organism evidence="3">
    <name type="scientific">Bifidobacterium aquikefiricola</name>
    <dbReference type="NCBI Taxonomy" id="3059038"/>
    <lineage>
        <taxon>Bacteria</taxon>
        <taxon>Bacillati</taxon>
        <taxon>Actinomycetota</taxon>
        <taxon>Actinomycetes</taxon>
        <taxon>Bifidobacteriales</taxon>
        <taxon>Bifidobacteriaceae</taxon>
        <taxon>Bifidobacterium</taxon>
    </lineage>
</organism>
<dbReference type="PIRSF" id="PIRSF006156">
    <property type="entry name" value="YafQ"/>
    <property type="match status" value="1"/>
</dbReference>
<evidence type="ECO:0000313" key="3">
    <source>
        <dbReference type="EMBL" id="XDS45100.1"/>
    </source>
</evidence>
<feature type="active site" description="Proton donor" evidence="2">
    <location>
        <position position="88"/>
    </location>
</feature>
<accession>A0AB39U7U9</accession>
<keyword evidence="1" id="KW-1277">Toxin-antitoxin system</keyword>
<dbReference type="PANTHER" id="PTHR40588:SF1">
    <property type="entry name" value="MRNA INTERFERASE TOXIN YAFQ"/>
    <property type="match status" value="1"/>
</dbReference>
<evidence type="ECO:0000256" key="1">
    <source>
        <dbReference type="ARBA" id="ARBA00022649"/>
    </source>
</evidence>
<dbReference type="KEGG" id="baqk:QN215_02950"/>
<name>A0AB39U7U9_9BIFI</name>
<dbReference type="InterPro" id="IPR035093">
    <property type="entry name" value="RelE/ParE_toxin_dom_sf"/>
</dbReference>
<dbReference type="GO" id="GO:0006402">
    <property type="term" value="P:mRNA catabolic process"/>
    <property type="evidence" value="ECO:0007669"/>
    <property type="project" value="TreeGrafter"/>
</dbReference>
<proteinExistence type="predicted"/>
<dbReference type="PANTHER" id="PTHR40588">
    <property type="entry name" value="MRNA INTERFERASE TOXIN YAFQ"/>
    <property type="match status" value="1"/>
</dbReference>
<dbReference type="InterPro" id="IPR007712">
    <property type="entry name" value="RelE/ParE_toxin"/>
</dbReference>
<gene>
    <name evidence="3" type="ORF">QN215_02950</name>
</gene>
<evidence type="ECO:0000256" key="2">
    <source>
        <dbReference type="PIRSR" id="PIRSR006156-1"/>
    </source>
</evidence>
<dbReference type="GO" id="GO:0006415">
    <property type="term" value="P:translational termination"/>
    <property type="evidence" value="ECO:0007669"/>
    <property type="project" value="TreeGrafter"/>
</dbReference>
<dbReference type="AlphaFoldDB" id="A0AB39U7U9"/>
<protein>
    <submittedName>
        <fullName evidence="3">Type II toxin-antitoxin system YafQ family toxin</fullName>
    </submittedName>
</protein>
<sequence length="93" mass="11128">MYEFDYTTRFIRDVKRLKRKHYDMSKLDAVLDVLQCYDVQTLVTRYRDHGLQGQLSSYRELHIEGDWLLVYRIDGKRLMLTLARTGSHDEALS</sequence>
<dbReference type="RefSeq" id="WP_369344640.1">
    <property type="nucleotide sequence ID" value="NZ_CP129674.1"/>
</dbReference>
<dbReference type="SUPFAM" id="SSF143011">
    <property type="entry name" value="RelE-like"/>
    <property type="match status" value="1"/>
</dbReference>
<dbReference type="NCBIfam" id="TIGR02385">
    <property type="entry name" value="RelE_StbE"/>
    <property type="match status" value="1"/>
</dbReference>
<dbReference type="Gene3D" id="3.30.2310.20">
    <property type="entry name" value="RelE-like"/>
    <property type="match status" value="1"/>
</dbReference>
<reference evidence="3" key="1">
    <citation type="submission" date="2023-07" db="EMBL/GenBank/DDBJ databases">
        <title>Bifidobacterium aquikefiriaerophilum sp. nov. and Bifidobacterium eccum sp. nov., isolated from water kefir.</title>
        <authorList>
            <person name="Breselge S."/>
            <person name="Bellassi P."/>
            <person name="Barcenilla C."/>
            <person name="Alvarez-Ordonez A."/>
            <person name="Morelli L."/>
            <person name="Cotter P.D."/>
        </authorList>
    </citation>
    <scope>NUCLEOTIDE SEQUENCE</scope>
    <source>
        <strain evidence="3">WK041_4_12</strain>
    </source>
</reference>
<dbReference type="EMBL" id="CP129674">
    <property type="protein sequence ID" value="XDS45100.1"/>
    <property type="molecule type" value="Genomic_DNA"/>
</dbReference>